<name>A0A7S2EMG3_TRICV</name>
<dbReference type="FunFam" id="1.10.579.10:FF:000002">
    <property type="entry name" value="Deoxyribodipyrimidine photolyase"/>
    <property type="match status" value="1"/>
</dbReference>
<gene>
    <name evidence="15" type="ORF">OSIN01602_LOCUS13108</name>
</gene>
<dbReference type="EC" id="4.1.99.3" evidence="3"/>
<dbReference type="Gene3D" id="1.10.579.10">
    <property type="entry name" value="DNA Cyclobutane Dipyrimidine Photolyase, subunit A, domain 3"/>
    <property type="match status" value="1"/>
</dbReference>
<dbReference type="PANTHER" id="PTHR10211:SF0">
    <property type="entry name" value="DEOXYRIBODIPYRIMIDINE PHOTO-LYASE"/>
    <property type="match status" value="1"/>
</dbReference>
<protein>
    <recommendedName>
        <fullName evidence="4">Deoxyribodipyrimidine photo-lyase</fullName>
        <ecNumber evidence="3">4.1.99.3</ecNumber>
    </recommendedName>
    <alternativeName>
        <fullName evidence="11">DNA photolyase</fullName>
    </alternativeName>
</protein>
<dbReference type="InterPro" id="IPR032673">
    <property type="entry name" value="DNA_photolyase_2_CS"/>
</dbReference>
<accession>A0A7S2EMG3</accession>
<feature type="compositionally biased region" description="Acidic residues" evidence="13">
    <location>
        <begin position="72"/>
        <end position="85"/>
    </location>
</feature>
<dbReference type="InterPro" id="IPR014729">
    <property type="entry name" value="Rossmann-like_a/b/a_fold"/>
</dbReference>
<evidence type="ECO:0000256" key="5">
    <source>
        <dbReference type="ARBA" id="ARBA00022630"/>
    </source>
</evidence>
<evidence type="ECO:0000256" key="9">
    <source>
        <dbReference type="ARBA" id="ARBA00023204"/>
    </source>
</evidence>
<comment type="cofactor">
    <cofactor evidence="1">
        <name>FAD</name>
        <dbReference type="ChEBI" id="CHEBI:57692"/>
    </cofactor>
</comment>
<dbReference type="InterPro" id="IPR036134">
    <property type="entry name" value="Crypto/Photolyase_FAD-like_sf"/>
</dbReference>
<dbReference type="Gene3D" id="1.25.40.80">
    <property type="match status" value="1"/>
</dbReference>
<keyword evidence="8" id="KW-0238">DNA-binding</keyword>
<sequence length="536" mass="59640">MNKERTKVLTSTATRPLDPTDPETECVLYWMQRDVRARDNWALLFARHLAKRGGVPLRVCYALPPPPPPTGTDDDDGGDDDDDDDLPPKVTDIPMTERHGSFLLGGLKFAERELATAGVPMEVLLPLSRSAVGDAVVGRATSEAKGKALAVVCDFSPLRHHRDWTEGQAAPLLDAEGVPLIQVDAHNIVPVWHASPKREVGARTLRPKINKLLPDFLTHFPAFEGNAHLAEGEGTAPPKIRKTEWDEFRRRLALDPAVPACDWAKPGADAAMDRFAEFCSGRSPGLGLKKFAELRNDPNCQGVCSDLSPWINHGQVSFQRLALDVRAVDKYSEGKASYIEEGVVRRELSDNFCYYARDSYDSLDAAAEWARDSLDLHASDEREYVYTLEEFEKGRTHDDLWNAAQMQLVKEGGMHGFLRMYWAKKILEWTPSPAVALRTAQYFNDRFALDGNDPNGFVGVGWSVMGIHDMGWKERPVFGKIRFMNYAGCKRKFKVDGFVARYRGARENAIAASKKKAQGGSGKKTVSGKKRKVPST</sequence>
<dbReference type="Gene3D" id="3.40.50.620">
    <property type="entry name" value="HUPs"/>
    <property type="match status" value="1"/>
</dbReference>
<evidence type="ECO:0000259" key="14">
    <source>
        <dbReference type="PROSITE" id="PS51645"/>
    </source>
</evidence>
<dbReference type="Pfam" id="PF00875">
    <property type="entry name" value="DNA_photolyase"/>
    <property type="match status" value="1"/>
</dbReference>
<dbReference type="AlphaFoldDB" id="A0A7S2EMG3"/>
<evidence type="ECO:0000256" key="10">
    <source>
        <dbReference type="ARBA" id="ARBA00023239"/>
    </source>
</evidence>
<dbReference type="PROSITE" id="PS51645">
    <property type="entry name" value="PHR_CRY_ALPHA_BETA"/>
    <property type="match status" value="1"/>
</dbReference>
<feature type="region of interest" description="Disordered" evidence="13">
    <location>
        <begin position="1"/>
        <end position="22"/>
    </location>
</feature>
<reference evidence="15" key="1">
    <citation type="submission" date="2021-01" db="EMBL/GenBank/DDBJ databases">
        <authorList>
            <person name="Corre E."/>
            <person name="Pelletier E."/>
            <person name="Niang G."/>
            <person name="Scheremetjew M."/>
            <person name="Finn R."/>
            <person name="Kale V."/>
            <person name="Holt S."/>
            <person name="Cochrane G."/>
            <person name="Meng A."/>
            <person name="Brown T."/>
            <person name="Cohen L."/>
        </authorList>
    </citation>
    <scope>NUCLEOTIDE SEQUENCE</scope>
    <source>
        <strain evidence="15">Grunow 1884</strain>
    </source>
</reference>
<dbReference type="EMBL" id="HBGO01022822">
    <property type="protein sequence ID" value="CAD9345496.1"/>
    <property type="molecule type" value="Transcribed_RNA"/>
</dbReference>
<evidence type="ECO:0000256" key="1">
    <source>
        <dbReference type="ARBA" id="ARBA00001974"/>
    </source>
</evidence>
<dbReference type="InterPro" id="IPR036155">
    <property type="entry name" value="Crypto/Photolyase_N_sf"/>
</dbReference>
<evidence type="ECO:0000256" key="4">
    <source>
        <dbReference type="ARBA" id="ARBA00014046"/>
    </source>
</evidence>
<dbReference type="InterPro" id="IPR006050">
    <property type="entry name" value="DNA_photolyase_N"/>
</dbReference>
<keyword evidence="9" id="KW-0234">DNA repair</keyword>
<dbReference type="GO" id="GO:0003677">
    <property type="term" value="F:DNA binding"/>
    <property type="evidence" value="ECO:0007669"/>
    <property type="project" value="UniProtKB-KW"/>
</dbReference>
<feature type="domain" description="Photolyase/cryptochrome alpha/beta" evidence="14">
    <location>
        <begin position="25"/>
        <end position="191"/>
    </location>
</feature>
<dbReference type="PROSITE" id="PS01084">
    <property type="entry name" value="DNA_PHOTOLYASES_2_2"/>
    <property type="match status" value="1"/>
</dbReference>
<evidence type="ECO:0000256" key="7">
    <source>
        <dbReference type="ARBA" id="ARBA00022827"/>
    </source>
</evidence>
<evidence type="ECO:0000256" key="2">
    <source>
        <dbReference type="ARBA" id="ARBA00006409"/>
    </source>
</evidence>
<organism evidence="15">
    <name type="scientific">Trieres chinensis</name>
    <name type="common">Marine centric diatom</name>
    <name type="synonym">Odontella sinensis</name>
    <dbReference type="NCBI Taxonomy" id="1514140"/>
    <lineage>
        <taxon>Eukaryota</taxon>
        <taxon>Sar</taxon>
        <taxon>Stramenopiles</taxon>
        <taxon>Ochrophyta</taxon>
        <taxon>Bacillariophyta</taxon>
        <taxon>Mediophyceae</taxon>
        <taxon>Biddulphiophycidae</taxon>
        <taxon>Eupodiscales</taxon>
        <taxon>Parodontellaceae</taxon>
        <taxon>Trieres</taxon>
    </lineage>
</organism>
<keyword evidence="10" id="KW-0456">Lyase</keyword>
<keyword evidence="5" id="KW-0285">Flavoprotein</keyword>
<keyword evidence="7" id="KW-0274">FAD</keyword>
<keyword evidence="6" id="KW-0227">DNA damage</keyword>
<evidence type="ECO:0000313" key="15">
    <source>
        <dbReference type="EMBL" id="CAD9345496.1"/>
    </source>
</evidence>
<evidence type="ECO:0000256" key="6">
    <source>
        <dbReference type="ARBA" id="ARBA00022763"/>
    </source>
</evidence>
<dbReference type="GO" id="GO:0003904">
    <property type="term" value="F:deoxyribodipyrimidine photo-lyase activity"/>
    <property type="evidence" value="ECO:0007669"/>
    <property type="project" value="UniProtKB-EC"/>
</dbReference>
<feature type="compositionally biased region" description="Basic residues" evidence="13">
    <location>
        <begin position="526"/>
        <end position="536"/>
    </location>
</feature>
<evidence type="ECO:0000256" key="12">
    <source>
        <dbReference type="ARBA" id="ARBA00033999"/>
    </source>
</evidence>
<comment type="catalytic activity">
    <reaction evidence="12">
        <text>cyclobutadipyrimidine (in DNA) = 2 pyrimidine residues (in DNA).</text>
        <dbReference type="EC" id="4.1.99.3"/>
    </reaction>
</comment>
<evidence type="ECO:0000256" key="8">
    <source>
        <dbReference type="ARBA" id="ARBA00023125"/>
    </source>
</evidence>
<dbReference type="SUPFAM" id="SSF52425">
    <property type="entry name" value="Cryptochrome/photolyase, N-terminal domain"/>
    <property type="match status" value="1"/>
</dbReference>
<dbReference type="PANTHER" id="PTHR10211">
    <property type="entry name" value="DEOXYRIBODIPYRIMIDINE PHOTOLYASE"/>
    <property type="match status" value="1"/>
</dbReference>
<proteinExistence type="inferred from homology"/>
<dbReference type="InterPro" id="IPR052219">
    <property type="entry name" value="Photolyase_Class-2"/>
</dbReference>
<dbReference type="GO" id="GO:0000719">
    <property type="term" value="P:photoreactive repair"/>
    <property type="evidence" value="ECO:0007669"/>
    <property type="project" value="TreeGrafter"/>
</dbReference>
<feature type="region of interest" description="Disordered" evidence="13">
    <location>
        <begin position="60"/>
        <end position="94"/>
    </location>
</feature>
<evidence type="ECO:0000256" key="13">
    <source>
        <dbReference type="SAM" id="MobiDB-lite"/>
    </source>
</evidence>
<evidence type="ECO:0000256" key="11">
    <source>
        <dbReference type="ARBA" id="ARBA00031671"/>
    </source>
</evidence>
<evidence type="ECO:0000256" key="3">
    <source>
        <dbReference type="ARBA" id="ARBA00013149"/>
    </source>
</evidence>
<comment type="similarity">
    <text evidence="2">Belongs to the DNA photolyase class-2 family.</text>
</comment>
<dbReference type="SUPFAM" id="SSF48173">
    <property type="entry name" value="Cryptochrome/photolyase FAD-binding domain"/>
    <property type="match status" value="1"/>
</dbReference>
<feature type="region of interest" description="Disordered" evidence="13">
    <location>
        <begin position="511"/>
        <end position="536"/>
    </location>
</feature>